<keyword evidence="4" id="KW-1185">Reference proteome</keyword>
<feature type="chain" id="PRO_5047303434" evidence="1">
    <location>
        <begin position="21"/>
        <end position="182"/>
    </location>
</feature>
<sequence>MNRFFALVLLAFGFAGAARADYIPATWVDVATDANNVYIGERQSFTYTHNLNDTGFRPLTDLITSFHLSINLADDQRNDAYELAFVDIPGFTGDSFVSRFGLAGEEYGGFSILGLLQLNALGTLTVTINSIFGDFNLVNSTITAQGLRQVANVPEPGALGLLGVGLVGIALSKRRRKQAAQA</sequence>
<protein>
    <submittedName>
        <fullName evidence="3">PEP-CTERM sorting domain-containing protein</fullName>
    </submittedName>
</protein>
<dbReference type="InterPro" id="IPR013424">
    <property type="entry name" value="Ice-binding_C"/>
</dbReference>
<gene>
    <name evidence="3" type="ORF">ACFPN2_16130</name>
</gene>
<dbReference type="RefSeq" id="WP_380598255.1">
    <property type="nucleotide sequence ID" value="NZ_JBHSDU010000003.1"/>
</dbReference>
<reference evidence="4" key="1">
    <citation type="journal article" date="2019" name="Int. J. Syst. Evol. Microbiol.">
        <title>The Global Catalogue of Microorganisms (GCM) 10K type strain sequencing project: providing services to taxonomists for standard genome sequencing and annotation.</title>
        <authorList>
            <consortium name="The Broad Institute Genomics Platform"/>
            <consortium name="The Broad Institute Genome Sequencing Center for Infectious Disease"/>
            <person name="Wu L."/>
            <person name="Ma J."/>
        </authorList>
    </citation>
    <scope>NUCLEOTIDE SEQUENCE [LARGE SCALE GENOMIC DNA]</scope>
    <source>
        <strain evidence="4">CGMCC 1.10759</strain>
    </source>
</reference>
<dbReference type="Pfam" id="PF07589">
    <property type="entry name" value="PEP-CTERM"/>
    <property type="match status" value="1"/>
</dbReference>
<comment type="caution">
    <text evidence="3">The sequence shown here is derived from an EMBL/GenBank/DDBJ whole genome shotgun (WGS) entry which is preliminary data.</text>
</comment>
<dbReference type="Proteomes" id="UP001595904">
    <property type="component" value="Unassembled WGS sequence"/>
</dbReference>
<feature type="signal peptide" evidence="1">
    <location>
        <begin position="1"/>
        <end position="20"/>
    </location>
</feature>
<organism evidence="3 4">
    <name type="scientific">Steroidobacter flavus</name>
    <dbReference type="NCBI Taxonomy" id="1842136"/>
    <lineage>
        <taxon>Bacteria</taxon>
        <taxon>Pseudomonadati</taxon>
        <taxon>Pseudomonadota</taxon>
        <taxon>Gammaproteobacteria</taxon>
        <taxon>Steroidobacterales</taxon>
        <taxon>Steroidobacteraceae</taxon>
        <taxon>Steroidobacter</taxon>
    </lineage>
</organism>
<evidence type="ECO:0000256" key="1">
    <source>
        <dbReference type="SAM" id="SignalP"/>
    </source>
</evidence>
<evidence type="ECO:0000313" key="3">
    <source>
        <dbReference type="EMBL" id="MFC4310621.1"/>
    </source>
</evidence>
<feature type="domain" description="Ice-binding protein C-terminal" evidence="2">
    <location>
        <begin position="153"/>
        <end position="175"/>
    </location>
</feature>
<proteinExistence type="predicted"/>
<name>A0ABV8SSM2_9GAMM</name>
<accession>A0ABV8SSM2</accession>
<evidence type="ECO:0000259" key="2">
    <source>
        <dbReference type="Pfam" id="PF07589"/>
    </source>
</evidence>
<dbReference type="NCBIfam" id="TIGR02595">
    <property type="entry name" value="PEP_CTERM"/>
    <property type="match status" value="1"/>
</dbReference>
<dbReference type="EMBL" id="JBHSDU010000003">
    <property type="protein sequence ID" value="MFC4310621.1"/>
    <property type="molecule type" value="Genomic_DNA"/>
</dbReference>
<evidence type="ECO:0000313" key="4">
    <source>
        <dbReference type="Proteomes" id="UP001595904"/>
    </source>
</evidence>
<keyword evidence="1" id="KW-0732">Signal</keyword>